<name>A0AAC9IWL4_VIRHA</name>
<dbReference type="AlphaFoldDB" id="A0AAC9IWL4"/>
<dbReference type="InterPro" id="IPR022496">
    <property type="entry name" value="T6A_TsaB"/>
</dbReference>
<proteinExistence type="predicted"/>
<dbReference type="SUPFAM" id="SSF53067">
    <property type="entry name" value="Actin-like ATPase domain"/>
    <property type="match status" value="2"/>
</dbReference>
<sequence>MSILAIDTSNQALGVAILNEEKIIGEFTTNIAKNHSLRLMPAIEQLMKEVNVEPQSLEKIIVAKGPGSYTGVRIGLATAKTMAWALDIPVVGVSSLKVLAHQGRFFQGYICPFFDARRGLVYAGLYQWKNGEIQQVWDEVNIPITDLLSKLADENKEILFLSPDIEIHRENIISLVGGRAVIPEMAYHISRASHIALAGLNETPQSTHALTPNYLRLAEAEAKWLNQQKEKEENG</sequence>
<dbReference type="InterPro" id="IPR000905">
    <property type="entry name" value="Gcp-like_dom"/>
</dbReference>
<dbReference type="Proteomes" id="UP000621631">
    <property type="component" value="Unassembled WGS sequence"/>
</dbReference>
<reference evidence="3 5" key="2">
    <citation type="submission" date="2020-09" db="EMBL/GenBank/DDBJ databases">
        <title>Draft Genome Sequences of Oil-Oxidizing Bacteria Halomonas titanicae, Marinobacter lutaoensis, and Virgibacillus halodenitrificans Isolated from Highly Saline Environments.</title>
        <authorList>
            <person name="Grouzdev D.S."/>
            <person name="Sokolova D.S."/>
            <person name="Semenova E.M."/>
            <person name="Borzenkov I.A."/>
            <person name="Bidzhieva S.K."/>
            <person name="Poltaraus A.B."/>
            <person name="Nazina T.N."/>
        </authorList>
    </citation>
    <scope>NUCLEOTIDE SEQUENCE [LARGE SCALE GENOMIC DNA]</scope>
    <source>
        <strain evidence="3 5">VKM B-3472D</strain>
    </source>
</reference>
<feature type="domain" description="Gcp-like" evidence="1">
    <location>
        <begin position="31"/>
        <end position="191"/>
    </location>
</feature>
<evidence type="ECO:0000313" key="4">
    <source>
        <dbReference type="Proteomes" id="UP000182945"/>
    </source>
</evidence>
<dbReference type="Gene3D" id="3.30.420.40">
    <property type="match status" value="2"/>
</dbReference>
<evidence type="ECO:0000313" key="5">
    <source>
        <dbReference type="Proteomes" id="UP000621631"/>
    </source>
</evidence>
<organism evidence="2 4">
    <name type="scientific">Virgibacillus halodenitrificans</name>
    <name type="common">Bacillus halodenitrificans</name>
    <dbReference type="NCBI Taxonomy" id="1482"/>
    <lineage>
        <taxon>Bacteria</taxon>
        <taxon>Bacillati</taxon>
        <taxon>Bacillota</taxon>
        <taxon>Bacilli</taxon>
        <taxon>Bacillales</taxon>
        <taxon>Bacillaceae</taxon>
        <taxon>Virgibacillus</taxon>
    </lineage>
</organism>
<reference evidence="2 4" key="1">
    <citation type="submission" date="2016-11" db="EMBL/GenBank/DDBJ databases">
        <title>Complete genome sequencing of Virgibacillus halodenitrificans PDB-F2.</title>
        <authorList>
            <person name="Sun Z."/>
            <person name="Zhou Y."/>
            <person name="Li H."/>
        </authorList>
    </citation>
    <scope>NUCLEOTIDE SEQUENCE [LARGE SCALE GENOMIC DNA]</scope>
    <source>
        <strain evidence="2 4">PDB-F2</strain>
    </source>
</reference>
<dbReference type="EMBL" id="CP017962">
    <property type="protein sequence ID" value="APC47117.1"/>
    <property type="molecule type" value="Genomic_DNA"/>
</dbReference>
<dbReference type="GO" id="GO:0002949">
    <property type="term" value="P:tRNA threonylcarbamoyladenosine modification"/>
    <property type="evidence" value="ECO:0007669"/>
    <property type="project" value="InterPro"/>
</dbReference>
<keyword evidence="5" id="KW-1185">Reference proteome</keyword>
<dbReference type="InterPro" id="IPR043129">
    <property type="entry name" value="ATPase_NBD"/>
</dbReference>
<evidence type="ECO:0000259" key="1">
    <source>
        <dbReference type="Pfam" id="PF00814"/>
    </source>
</evidence>
<dbReference type="RefSeq" id="WP_019375562.1">
    <property type="nucleotide sequence ID" value="NZ_CP017962.1"/>
</dbReference>
<dbReference type="NCBIfam" id="TIGR03725">
    <property type="entry name" value="T6A_YeaZ"/>
    <property type="match status" value="1"/>
</dbReference>
<dbReference type="GeneID" id="71513252"/>
<dbReference type="EMBL" id="JACWEZ010000022">
    <property type="protein sequence ID" value="MBD1224649.1"/>
    <property type="molecule type" value="Genomic_DNA"/>
</dbReference>
<dbReference type="CDD" id="cd24032">
    <property type="entry name" value="ASKHA_NBD_TsaB"/>
    <property type="match status" value="1"/>
</dbReference>
<dbReference type="KEGG" id="vhl:BME96_02500"/>
<evidence type="ECO:0000313" key="2">
    <source>
        <dbReference type="EMBL" id="APC47117.1"/>
    </source>
</evidence>
<accession>A0AAC9IWL4</accession>
<gene>
    <name evidence="3" type="primary">tsaB</name>
    <name evidence="2" type="ORF">BME96_02500</name>
    <name evidence="3" type="ORF">IC602_18700</name>
</gene>
<dbReference type="PANTHER" id="PTHR11735">
    <property type="entry name" value="TRNA N6-ADENOSINE THREONYLCARBAMOYLTRANSFERASE"/>
    <property type="match status" value="1"/>
</dbReference>
<protein>
    <submittedName>
        <fullName evidence="2">tRNA (Adenosine(37)-N6)-threonylcarbamoyltransferase complex dimerization subunit type 1 TsaB</fullName>
    </submittedName>
</protein>
<dbReference type="GO" id="GO:0005829">
    <property type="term" value="C:cytosol"/>
    <property type="evidence" value="ECO:0007669"/>
    <property type="project" value="TreeGrafter"/>
</dbReference>
<dbReference type="PANTHER" id="PTHR11735:SF11">
    <property type="entry name" value="TRNA THREONYLCARBAMOYLADENOSINE BIOSYNTHESIS PROTEIN TSAB"/>
    <property type="match status" value="1"/>
</dbReference>
<dbReference type="Pfam" id="PF00814">
    <property type="entry name" value="TsaD"/>
    <property type="match status" value="1"/>
</dbReference>
<evidence type="ECO:0000313" key="3">
    <source>
        <dbReference type="EMBL" id="MBD1224649.1"/>
    </source>
</evidence>
<dbReference type="Proteomes" id="UP000182945">
    <property type="component" value="Chromosome"/>
</dbReference>